<dbReference type="Proteomes" id="UP000050511">
    <property type="component" value="Unassembled WGS sequence"/>
</dbReference>
<proteinExistence type="predicted"/>
<evidence type="ECO:0000313" key="4">
    <source>
        <dbReference type="Proteomes" id="UP000050511"/>
    </source>
</evidence>
<dbReference type="EMBL" id="LKLZ01000005">
    <property type="protein sequence ID" value="KPN42991.1"/>
    <property type="molecule type" value="Genomic_DNA"/>
</dbReference>
<dbReference type="AlphaFoldDB" id="A0A837P5X5"/>
<dbReference type="EMBL" id="LKLZ01000005">
    <property type="protein sequence ID" value="KPN43005.1"/>
    <property type="molecule type" value="Genomic_DNA"/>
</dbReference>
<organism evidence="3 4">
    <name type="scientific">Lactiplantibacillus plantarum WJL</name>
    <dbReference type="NCBI Taxonomy" id="1350466"/>
    <lineage>
        <taxon>Bacteria</taxon>
        <taxon>Bacillati</taxon>
        <taxon>Bacillota</taxon>
        <taxon>Bacilli</taxon>
        <taxon>Lactobacillales</taxon>
        <taxon>Lactobacillaceae</taxon>
        <taxon>Lactiplantibacillus</taxon>
    </lineage>
</organism>
<gene>
    <name evidence="2" type="ORF">WJL_1612</name>
    <name evidence="3" type="ORF">WJL_1626</name>
</gene>
<comment type="caution">
    <text evidence="3">The sequence shown here is derived from an EMBL/GenBank/DDBJ whole genome shotgun (WGS) entry which is preliminary data.</text>
</comment>
<protein>
    <submittedName>
        <fullName evidence="3">Uncharacterized protein</fullName>
    </submittedName>
</protein>
<sequence length="120" mass="13772">MPESTEEIKKMEARIAKLDEQQKQLKAKKRVLRNRLSQQARKARTKRLIEKGALLEKFIGPDAPNQSLDQTQAILQELGKDNRKYQALKAFTKSVKYKDSTSVFSRFLENYGEQLSSGGK</sequence>
<accession>A0A837P5X5</accession>
<name>A0A837P5X5_LACPN</name>
<dbReference type="RefSeq" id="WP_022638769.1">
    <property type="nucleotide sequence ID" value="NZ_AUTE01000059.1"/>
</dbReference>
<reference evidence="3 4" key="1">
    <citation type="submission" date="2015-10" db="EMBL/GenBank/DDBJ databases">
        <title>Resequencing of Lactobacillus plantarum WJL strain genome.</title>
        <authorList>
            <person name="Martino M.E."/>
        </authorList>
    </citation>
    <scope>NUCLEOTIDE SEQUENCE [LARGE SCALE GENOMIC DNA]</scope>
    <source>
        <strain evidence="3 4">WJL</strain>
    </source>
</reference>
<feature type="coiled-coil region" evidence="1">
    <location>
        <begin position="1"/>
        <end position="42"/>
    </location>
</feature>
<evidence type="ECO:0000256" key="1">
    <source>
        <dbReference type="SAM" id="Coils"/>
    </source>
</evidence>
<keyword evidence="1" id="KW-0175">Coiled coil</keyword>
<evidence type="ECO:0000313" key="2">
    <source>
        <dbReference type="EMBL" id="KPN42991.1"/>
    </source>
</evidence>
<evidence type="ECO:0000313" key="3">
    <source>
        <dbReference type="EMBL" id="KPN43005.1"/>
    </source>
</evidence>